<protein>
    <submittedName>
        <fullName evidence="1">Uncharacterized protein</fullName>
    </submittedName>
</protein>
<feature type="non-terminal residue" evidence="1">
    <location>
        <position position="1"/>
    </location>
</feature>
<evidence type="ECO:0000313" key="2">
    <source>
        <dbReference type="Proteomes" id="UP001283341"/>
    </source>
</evidence>
<accession>A0AAE0MA62</accession>
<proteinExistence type="predicted"/>
<dbReference type="AlphaFoldDB" id="A0AAE0MA62"/>
<comment type="caution">
    <text evidence="1">The sequence shown here is derived from an EMBL/GenBank/DDBJ whole genome shotgun (WGS) entry which is preliminary data.</text>
</comment>
<name>A0AAE0MA62_9PEZI</name>
<sequence length="219" mass="23542">IIISGYHDTLNPLKQTCFPKLKPSYPITLSQNPFTMSAQLAAGPIDVSHAIFVPMTSGSSLHLMVSNGDETLYTYGISSCSVIAAYTPNNRRRALCHVNGGAINTAFVRQLAGFIQNGGGRATVIIANGTIANPNGLEREATALRDALSHQGIQLGHGVEVVECWTDPEQRSTPSPAVDAGMFAIQAGGSYGRCDPRTHSDGLSSTHSRKKRWYFCWCC</sequence>
<dbReference type="Proteomes" id="UP001283341">
    <property type="component" value="Unassembled WGS sequence"/>
</dbReference>
<dbReference type="EMBL" id="JAUEDM010000002">
    <property type="protein sequence ID" value="KAK3325007.1"/>
    <property type="molecule type" value="Genomic_DNA"/>
</dbReference>
<reference evidence="1" key="2">
    <citation type="submission" date="2023-06" db="EMBL/GenBank/DDBJ databases">
        <authorList>
            <consortium name="Lawrence Berkeley National Laboratory"/>
            <person name="Haridas S."/>
            <person name="Hensen N."/>
            <person name="Bonometti L."/>
            <person name="Westerberg I."/>
            <person name="Brannstrom I.O."/>
            <person name="Guillou S."/>
            <person name="Cros-Aarteil S."/>
            <person name="Calhoun S."/>
            <person name="Kuo A."/>
            <person name="Mondo S."/>
            <person name="Pangilinan J."/>
            <person name="Riley R."/>
            <person name="Labutti K."/>
            <person name="Andreopoulos B."/>
            <person name="Lipzen A."/>
            <person name="Chen C."/>
            <person name="Yanf M."/>
            <person name="Daum C."/>
            <person name="Ng V."/>
            <person name="Clum A."/>
            <person name="Steindorff A."/>
            <person name="Ohm R."/>
            <person name="Martin F."/>
            <person name="Silar P."/>
            <person name="Natvig D."/>
            <person name="Lalanne C."/>
            <person name="Gautier V."/>
            <person name="Ament-Velasquez S.L."/>
            <person name="Kruys A."/>
            <person name="Hutchinson M.I."/>
            <person name="Powell A.J."/>
            <person name="Barry K."/>
            <person name="Miller A.N."/>
            <person name="Grigoriev I.V."/>
            <person name="Debuchy R."/>
            <person name="Gladieux P."/>
            <person name="Thoren M.H."/>
            <person name="Johannesson H."/>
        </authorList>
    </citation>
    <scope>NUCLEOTIDE SEQUENCE</scope>
    <source>
        <strain evidence="1">CBS 118394</strain>
    </source>
</reference>
<reference evidence="1" key="1">
    <citation type="journal article" date="2023" name="Mol. Phylogenet. Evol.">
        <title>Genome-scale phylogeny and comparative genomics of the fungal order Sordariales.</title>
        <authorList>
            <person name="Hensen N."/>
            <person name="Bonometti L."/>
            <person name="Westerberg I."/>
            <person name="Brannstrom I.O."/>
            <person name="Guillou S."/>
            <person name="Cros-Aarteil S."/>
            <person name="Calhoun S."/>
            <person name="Haridas S."/>
            <person name="Kuo A."/>
            <person name="Mondo S."/>
            <person name="Pangilinan J."/>
            <person name="Riley R."/>
            <person name="LaButti K."/>
            <person name="Andreopoulos B."/>
            <person name="Lipzen A."/>
            <person name="Chen C."/>
            <person name="Yan M."/>
            <person name="Daum C."/>
            <person name="Ng V."/>
            <person name="Clum A."/>
            <person name="Steindorff A."/>
            <person name="Ohm R.A."/>
            <person name="Martin F."/>
            <person name="Silar P."/>
            <person name="Natvig D.O."/>
            <person name="Lalanne C."/>
            <person name="Gautier V."/>
            <person name="Ament-Velasquez S.L."/>
            <person name="Kruys A."/>
            <person name="Hutchinson M.I."/>
            <person name="Powell A.J."/>
            <person name="Barry K."/>
            <person name="Miller A.N."/>
            <person name="Grigoriev I.V."/>
            <person name="Debuchy R."/>
            <person name="Gladieux P."/>
            <person name="Hiltunen Thoren M."/>
            <person name="Johannesson H."/>
        </authorList>
    </citation>
    <scope>NUCLEOTIDE SEQUENCE</scope>
    <source>
        <strain evidence="1">CBS 118394</strain>
    </source>
</reference>
<evidence type="ECO:0000313" key="1">
    <source>
        <dbReference type="EMBL" id="KAK3325007.1"/>
    </source>
</evidence>
<gene>
    <name evidence="1" type="ORF">B0H66DRAFT_615382</name>
</gene>
<organism evidence="1 2">
    <name type="scientific">Apodospora peruviana</name>
    <dbReference type="NCBI Taxonomy" id="516989"/>
    <lineage>
        <taxon>Eukaryota</taxon>
        <taxon>Fungi</taxon>
        <taxon>Dikarya</taxon>
        <taxon>Ascomycota</taxon>
        <taxon>Pezizomycotina</taxon>
        <taxon>Sordariomycetes</taxon>
        <taxon>Sordariomycetidae</taxon>
        <taxon>Sordariales</taxon>
        <taxon>Lasiosphaeriaceae</taxon>
        <taxon>Apodospora</taxon>
    </lineage>
</organism>
<keyword evidence="2" id="KW-1185">Reference proteome</keyword>